<keyword evidence="2" id="KW-1185">Reference proteome</keyword>
<reference evidence="1 2" key="1">
    <citation type="submission" date="2016-04" db="EMBL/GenBank/DDBJ databases">
        <title>The genome of Intoshia linei affirms orthonectids as highly simplified spiralians.</title>
        <authorList>
            <person name="Mikhailov K.V."/>
            <person name="Slusarev G.S."/>
            <person name="Nikitin M.A."/>
            <person name="Logacheva M.D."/>
            <person name="Penin A."/>
            <person name="Aleoshin V."/>
            <person name="Panchin Y.V."/>
        </authorList>
    </citation>
    <scope>NUCLEOTIDE SEQUENCE [LARGE SCALE GENOMIC DNA]</scope>
    <source>
        <strain evidence="1">Intl2013</strain>
        <tissue evidence="1">Whole animal</tissue>
    </source>
</reference>
<gene>
    <name evidence="1" type="ORF">A3Q56_04967</name>
</gene>
<name>A0A177B0X3_9BILA</name>
<comment type="caution">
    <text evidence="1">The sequence shown here is derived from an EMBL/GenBank/DDBJ whole genome shotgun (WGS) entry which is preliminary data.</text>
</comment>
<accession>A0A177B0X3</accession>
<organism evidence="1 2">
    <name type="scientific">Intoshia linei</name>
    <dbReference type="NCBI Taxonomy" id="1819745"/>
    <lineage>
        <taxon>Eukaryota</taxon>
        <taxon>Metazoa</taxon>
        <taxon>Spiralia</taxon>
        <taxon>Lophotrochozoa</taxon>
        <taxon>Mesozoa</taxon>
        <taxon>Orthonectida</taxon>
        <taxon>Rhopaluridae</taxon>
        <taxon>Intoshia</taxon>
    </lineage>
</organism>
<evidence type="ECO:0000313" key="2">
    <source>
        <dbReference type="Proteomes" id="UP000078046"/>
    </source>
</evidence>
<dbReference type="Proteomes" id="UP000078046">
    <property type="component" value="Unassembled WGS sequence"/>
</dbReference>
<dbReference type="EMBL" id="LWCA01000703">
    <property type="protein sequence ID" value="OAF67283.1"/>
    <property type="molecule type" value="Genomic_DNA"/>
</dbReference>
<sequence>MSLSSNKQYI</sequence>
<protein>
    <submittedName>
        <fullName evidence="1">Uncharacterized protein</fullName>
    </submittedName>
</protein>
<evidence type="ECO:0000313" key="1">
    <source>
        <dbReference type="EMBL" id="OAF67283.1"/>
    </source>
</evidence>
<proteinExistence type="predicted"/>